<accession>A0A1X7AM85</accession>
<organism evidence="2 3">
    <name type="scientific">Parendozoicomonas haliclonae</name>
    <dbReference type="NCBI Taxonomy" id="1960125"/>
    <lineage>
        <taxon>Bacteria</taxon>
        <taxon>Pseudomonadati</taxon>
        <taxon>Pseudomonadota</taxon>
        <taxon>Gammaproteobacteria</taxon>
        <taxon>Oceanospirillales</taxon>
        <taxon>Endozoicomonadaceae</taxon>
        <taxon>Parendozoicomonas</taxon>
    </lineage>
</organism>
<dbReference type="EMBL" id="FWPT01000006">
    <property type="protein sequence ID" value="SMA48838.1"/>
    <property type="molecule type" value="Genomic_DNA"/>
</dbReference>
<dbReference type="AlphaFoldDB" id="A0A1X7AM85"/>
<dbReference type="OrthoDB" id="5344153at2"/>
<feature type="region of interest" description="Disordered" evidence="1">
    <location>
        <begin position="1"/>
        <end position="22"/>
    </location>
</feature>
<name>A0A1X7AM85_9GAMM</name>
<feature type="compositionally biased region" description="Basic residues" evidence="1">
    <location>
        <begin position="1"/>
        <end position="10"/>
    </location>
</feature>
<dbReference type="RefSeq" id="WP_087111137.1">
    <property type="nucleotide sequence ID" value="NZ_CBCSCN010000006.1"/>
</dbReference>
<evidence type="ECO:0000313" key="2">
    <source>
        <dbReference type="EMBL" id="SMA48838.1"/>
    </source>
</evidence>
<evidence type="ECO:0000313" key="3">
    <source>
        <dbReference type="Proteomes" id="UP000196573"/>
    </source>
</evidence>
<proteinExistence type="predicted"/>
<protein>
    <submittedName>
        <fullName evidence="2">Uncharacterized protein</fullName>
    </submittedName>
</protein>
<reference evidence="2 3" key="1">
    <citation type="submission" date="2017-03" db="EMBL/GenBank/DDBJ databases">
        <authorList>
            <person name="Afonso C.L."/>
            <person name="Miller P.J."/>
            <person name="Scott M.A."/>
            <person name="Spackman E."/>
            <person name="Goraichik I."/>
            <person name="Dimitrov K.M."/>
            <person name="Suarez D.L."/>
            <person name="Swayne D.E."/>
        </authorList>
    </citation>
    <scope>NUCLEOTIDE SEQUENCE [LARGE SCALE GENOMIC DNA]</scope>
    <source>
        <strain evidence="2">SB41UT1</strain>
    </source>
</reference>
<keyword evidence="3" id="KW-1185">Reference proteome</keyword>
<gene>
    <name evidence="2" type="ORF">EHSB41UT_02923</name>
</gene>
<dbReference type="Proteomes" id="UP000196573">
    <property type="component" value="Unassembled WGS sequence"/>
</dbReference>
<sequence length="279" mass="30611">MSCSSHHAHSKASNGSALHAHHGKHASAQSSNLLLAVASEAPVSSEDLAVVIDRFMTAGGHDFSKLTEVSCLRGHPVMESLSIVAGLMSLEVSTCSKRMQQAMDKYIQKFHLGVEGLAWQAATVALFTSGRKKLHAEPVLMEVNGHTIAVALCRIKDQPLAEYRSHMVFCGIEPCIPEEDSRAFAHRLRKLARSIGLDSGDRRMKITRSNCCGACRSGSVSVIYENLQPGEMAVNNGSWIAHGDELTDNQWLDIFKAVDERRPLTELLDSRHFVVKQVR</sequence>
<evidence type="ECO:0000256" key="1">
    <source>
        <dbReference type="SAM" id="MobiDB-lite"/>
    </source>
</evidence>